<reference evidence="1 2" key="1">
    <citation type="submission" date="2013-07" db="EMBL/GenBank/DDBJ databases">
        <title>Genome of Archaeoglobus fulgidus.</title>
        <authorList>
            <person name="Fiebig A."/>
            <person name="Birkeland N.-K."/>
        </authorList>
    </citation>
    <scope>NUCLEOTIDE SEQUENCE [LARGE SCALE GENOMIC DNA]</scope>
    <source>
        <strain evidence="1 2">DSM 8774</strain>
    </source>
</reference>
<accession>A0A075WGP9</accession>
<proteinExistence type="predicted"/>
<dbReference type="EMBL" id="CP006577">
    <property type="protein sequence ID" value="AIG99171.1"/>
    <property type="molecule type" value="Genomic_DNA"/>
</dbReference>
<dbReference type="AlphaFoldDB" id="A0A075WGP9"/>
<dbReference type="KEGG" id="afg:AFULGI_00024540"/>
<protein>
    <submittedName>
        <fullName evidence="1">Uncharacterized protein</fullName>
    </submittedName>
</protein>
<evidence type="ECO:0000313" key="1">
    <source>
        <dbReference type="EMBL" id="AIG99171.1"/>
    </source>
</evidence>
<dbReference type="HOGENOM" id="CLU_1507301_0_0_2"/>
<name>A0A075WGP9_ARCFL</name>
<dbReference type="Proteomes" id="UP000028501">
    <property type="component" value="Chromosome"/>
</dbReference>
<gene>
    <name evidence="1" type="ORF">AFULGI_00024540</name>
</gene>
<evidence type="ECO:0000313" key="2">
    <source>
        <dbReference type="Proteomes" id="UP000028501"/>
    </source>
</evidence>
<organism evidence="1 2">
    <name type="scientific">Archaeoglobus fulgidus DSM 8774</name>
    <dbReference type="NCBI Taxonomy" id="1344584"/>
    <lineage>
        <taxon>Archaea</taxon>
        <taxon>Methanobacteriati</taxon>
        <taxon>Methanobacteriota</taxon>
        <taxon>Archaeoglobi</taxon>
        <taxon>Archaeoglobales</taxon>
        <taxon>Archaeoglobaceae</taxon>
        <taxon>Archaeoglobus</taxon>
    </lineage>
</organism>
<sequence>MLVTAPAMAEDFSMNGTEFAAAFIKNTVSNLDLGAKFLHLLYEVNDTDTNSNLFQNLWGLVYGGVLVAGWNNQVTAEVLETLADSDNLTSQRTNISESIRMMATNTSVVFGDTEGSQGLAALMKYQVKALQNTSITTTNSTGVEVPLVEAYAEALANTITDNVKFMMELFKAIPNALT</sequence>